<gene>
    <name evidence="2" type="ORF">HDK90DRAFT_201818</name>
</gene>
<organism evidence="2 3">
    <name type="scientific">Phyllosticta capitalensis</name>
    <dbReference type="NCBI Taxonomy" id="121624"/>
    <lineage>
        <taxon>Eukaryota</taxon>
        <taxon>Fungi</taxon>
        <taxon>Dikarya</taxon>
        <taxon>Ascomycota</taxon>
        <taxon>Pezizomycotina</taxon>
        <taxon>Dothideomycetes</taxon>
        <taxon>Dothideomycetes incertae sedis</taxon>
        <taxon>Botryosphaeriales</taxon>
        <taxon>Phyllostictaceae</taxon>
        <taxon>Phyllosticta</taxon>
    </lineage>
</organism>
<dbReference type="EMBL" id="JBBWRZ010000004">
    <property type="protein sequence ID" value="KAK8237708.1"/>
    <property type="molecule type" value="Genomic_DNA"/>
</dbReference>
<comment type="caution">
    <text evidence="2">The sequence shown here is derived from an EMBL/GenBank/DDBJ whole genome shotgun (WGS) entry which is preliminary data.</text>
</comment>
<sequence>MTRKPKHPRNFCAAHPSQVSLLQDTDEPKGLKGRGKEKRAVAELQPIPTSRPDFKNDPDARPLRKTMVLWYFTFGVTTTAGGMCCAARLRLRVDWLACWLSAVLAAVTTLSCLISPPQTARRSGGHRAPFCESLFAHSKR</sequence>
<feature type="transmembrane region" description="Helical" evidence="1">
    <location>
        <begin position="95"/>
        <end position="114"/>
    </location>
</feature>
<reference evidence="2 3" key="1">
    <citation type="submission" date="2024-04" db="EMBL/GenBank/DDBJ databases">
        <title>Phyllosticta paracitricarpa is synonymous to the EU quarantine fungus P. citricarpa based on phylogenomic analyses.</title>
        <authorList>
            <consortium name="Lawrence Berkeley National Laboratory"/>
            <person name="Van Ingen-Buijs V.A."/>
            <person name="Van Westerhoven A.C."/>
            <person name="Haridas S."/>
            <person name="Skiadas P."/>
            <person name="Martin F."/>
            <person name="Groenewald J.Z."/>
            <person name="Crous P.W."/>
            <person name="Seidl M.F."/>
        </authorList>
    </citation>
    <scope>NUCLEOTIDE SEQUENCE [LARGE SCALE GENOMIC DNA]</scope>
    <source>
        <strain evidence="2 3">CBS 123374</strain>
    </source>
</reference>
<evidence type="ECO:0000313" key="3">
    <source>
        <dbReference type="Proteomes" id="UP001492380"/>
    </source>
</evidence>
<feature type="transmembrane region" description="Helical" evidence="1">
    <location>
        <begin position="68"/>
        <end position="89"/>
    </location>
</feature>
<keyword evidence="3" id="KW-1185">Reference proteome</keyword>
<evidence type="ECO:0000313" key="2">
    <source>
        <dbReference type="EMBL" id="KAK8237708.1"/>
    </source>
</evidence>
<keyword evidence="1" id="KW-0472">Membrane</keyword>
<keyword evidence="1" id="KW-1133">Transmembrane helix</keyword>
<accession>A0ABR1YRT7</accession>
<dbReference type="Proteomes" id="UP001492380">
    <property type="component" value="Unassembled WGS sequence"/>
</dbReference>
<keyword evidence="1" id="KW-0812">Transmembrane</keyword>
<name>A0ABR1YRT7_9PEZI</name>
<protein>
    <submittedName>
        <fullName evidence="2">Uncharacterized protein</fullName>
    </submittedName>
</protein>
<evidence type="ECO:0000256" key="1">
    <source>
        <dbReference type="SAM" id="Phobius"/>
    </source>
</evidence>
<proteinExistence type="predicted"/>